<feature type="compositionally biased region" description="Low complexity" evidence="3">
    <location>
        <begin position="1151"/>
        <end position="1166"/>
    </location>
</feature>
<dbReference type="InterPro" id="IPR008937">
    <property type="entry name" value="Ras-like_GEF"/>
</dbReference>
<dbReference type="InterPro" id="IPR009072">
    <property type="entry name" value="Histone-fold"/>
</dbReference>
<evidence type="ECO:0000313" key="9">
    <source>
        <dbReference type="Proteomes" id="UP001153737"/>
    </source>
</evidence>
<dbReference type="SMART" id="SM00414">
    <property type="entry name" value="H2A"/>
    <property type="match status" value="1"/>
</dbReference>
<evidence type="ECO:0000256" key="1">
    <source>
        <dbReference type="ARBA" id="ARBA00022658"/>
    </source>
</evidence>
<dbReference type="PANTHER" id="PTHR23113">
    <property type="entry name" value="GUANINE NUCLEOTIDE EXCHANGE FACTOR"/>
    <property type="match status" value="1"/>
</dbReference>
<feature type="compositionally biased region" description="Low complexity" evidence="3">
    <location>
        <begin position="1310"/>
        <end position="1327"/>
    </location>
</feature>
<dbReference type="SUPFAM" id="SSF48065">
    <property type="entry name" value="DBL homology domain (DH-domain)"/>
    <property type="match status" value="1"/>
</dbReference>
<feature type="compositionally biased region" description="Polar residues" evidence="3">
    <location>
        <begin position="1387"/>
        <end position="1402"/>
    </location>
</feature>
<evidence type="ECO:0008006" key="10">
    <source>
        <dbReference type="Google" id="ProtNLM"/>
    </source>
</evidence>
<dbReference type="EMBL" id="OU896717">
    <property type="protein sequence ID" value="CAH1118521.1"/>
    <property type="molecule type" value="Genomic_DNA"/>
</dbReference>
<dbReference type="Pfam" id="PF00617">
    <property type="entry name" value="RasGEF"/>
    <property type="match status" value="1"/>
</dbReference>
<dbReference type="CDD" id="cd00160">
    <property type="entry name" value="RhoGEF"/>
    <property type="match status" value="1"/>
</dbReference>
<feature type="compositionally biased region" description="Low complexity" evidence="3">
    <location>
        <begin position="1338"/>
        <end position="1348"/>
    </location>
</feature>
<feature type="region of interest" description="Disordered" evidence="3">
    <location>
        <begin position="1116"/>
        <end position="1402"/>
    </location>
</feature>
<dbReference type="OrthoDB" id="546434at2759"/>
<dbReference type="GO" id="GO:0007265">
    <property type="term" value="P:Ras protein signal transduction"/>
    <property type="evidence" value="ECO:0007669"/>
    <property type="project" value="TreeGrafter"/>
</dbReference>
<dbReference type="InterPro" id="IPR011993">
    <property type="entry name" value="PH-like_dom_sf"/>
</dbReference>
<dbReference type="SMART" id="SM00325">
    <property type="entry name" value="RhoGEF"/>
    <property type="match status" value="1"/>
</dbReference>
<dbReference type="SUPFAM" id="SSF47113">
    <property type="entry name" value="Histone-fold"/>
    <property type="match status" value="1"/>
</dbReference>
<dbReference type="CDD" id="cd06224">
    <property type="entry name" value="REM"/>
    <property type="match status" value="1"/>
</dbReference>
<keyword evidence="9" id="KW-1185">Reference proteome</keyword>
<feature type="compositionally biased region" description="Basic and acidic residues" evidence="3">
    <location>
        <begin position="1063"/>
        <end position="1077"/>
    </location>
</feature>
<name>A0A9P0DEP2_PHACE</name>
<dbReference type="InterPro" id="IPR035899">
    <property type="entry name" value="DBL_dom_sf"/>
</dbReference>
<dbReference type="PROSITE" id="PS50003">
    <property type="entry name" value="PH_DOMAIN"/>
    <property type="match status" value="1"/>
</dbReference>
<dbReference type="Proteomes" id="UP001153737">
    <property type="component" value="Chromosome 11"/>
</dbReference>
<dbReference type="GO" id="GO:0000786">
    <property type="term" value="C:nucleosome"/>
    <property type="evidence" value="ECO:0007669"/>
    <property type="project" value="InterPro"/>
</dbReference>
<feature type="domain" description="N-terminal Ras-GEF" evidence="7">
    <location>
        <begin position="598"/>
        <end position="744"/>
    </location>
</feature>
<dbReference type="GO" id="GO:0030527">
    <property type="term" value="F:structural constituent of chromatin"/>
    <property type="evidence" value="ECO:0007669"/>
    <property type="project" value="InterPro"/>
</dbReference>
<feature type="compositionally biased region" description="Low complexity" evidence="3">
    <location>
        <begin position="1116"/>
        <end position="1127"/>
    </location>
</feature>
<evidence type="ECO:0000313" key="8">
    <source>
        <dbReference type="EMBL" id="CAH1118521.1"/>
    </source>
</evidence>
<sequence length="1402" mass="158006">MNTGFTGDNIYDFSSEENSAKWKGLLTAALKKVLEQVHPSLGAREDALEYVESLCLRLLAMLCAKPSPHTVQDVEYRVQSTFPTPIDKWALKEAQEALDRGKKKSVLQLPVDKIHNLLQKELLLYKVDSTVSLFLVAVLEYISADILKLVGNYAKNIKHVEITYQDVQISMKVDKALMDMFYQDEGGGATSLNETPVVVQAAPRTSLTYEEVVRELIASEKAYLKELHMLIKVFREEIIKLKPGPQDIEKIFSNIMDIYELTYTLSGSLEDVIEMAQEQMPYIGSCFEELAEAAEFDVYIKYSRDVTTPTCRDTLNLLLGRPDVQSALCTAGQGMPLALRYYLPALLMGPIWHCFSYLDYVKLLRGLSPSSEDRETLTQVEGLLKPLQIALGNCAPAQSLPRSLAPLPQARARRQAALIKIHELEKVVENWDSKDLGQCCNEFVREDVLVKVSPNRRLTERRVFLFDGLMILCKQSNSRRQSSVHQSHPECRLKERFFVRRVEIIDHQDTEEIRNAFEISPRQMPSVILCAKTAEEKNSWMADLVMLNNRSMLERVLDSILSDIERKHPLKLPPPELYKFAEPDSKDNIILEQRENGGVPLIKGATLYKLVERLTYHIYADPKFVRTFLTTYRSFCSPTDLLDLLIERFQIPDPSLVYEQDCCDTDKMQKNNQREDWKKYRKEYCQPVQFRVLNVLRHWVDQHFYDFERDASLLGKLQEFLDSVHGKSMRKWVDIVIKIVQRKMENDNQRHIKFAFDEPPPPIEKHINCGEDEYGILTLHPVEIARQLTILEFDLYRTIKPSELVGTVWTKKDKEITSPNLLKMIKHTTNFTRWLEKNIVEAENFDERVAILNRTVEIMIALNEINNFNGVLAIVSATNSASVYRLKFTFSVLSQQNRKALEEYRSDDHFKKYQEKLRSINPPCVPFLGMYLTNILHIEEGNPDFLPNTQLINFFKRRKVAEITGEIQQYQNQPYCFNVEPTIRHFFENLNPFGDMNDTDICNYLYQKSLEIEPRGSRIVPRFPRKWPNLSLKSPGIKTVKSGKSIPSAVANTINQTLNSTMKSDDSKSEDSSKSDSDFSVFASVQLGAGQNSPTLSPVSPAASNPIMNWFNHTRSPSVSSIMSTTSFRQPRGEPTPVPPQHLPQRYSHNSQSSTGGPNSPGGPHSPASPGPLEPVSPRLPPTPPPPPPPLPPRRRRDSPEISSPQQMKQAPDAPILPPRDSTLPSVSRDASPPPLPPRREPGSSPGGSHSAHHSQNSAHHPAHHSFVNVPSIGHVGAGGTLPRLNPTHTSQLHMRRHAALHPASHHKGQQQVGGHQQQVGGHQQQGAVLHNGGPGASSTSSSSSSPHQQPPSISPRYGKDAAALPTGGGQATPQLPPRPVVRSAGIATSVTMFQYPNTTNT</sequence>
<feature type="compositionally biased region" description="Pro residues" evidence="3">
    <location>
        <begin position="1167"/>
        <end position="1192"/>
    </location>
</feature>
<evidence type="ECO:0000256" key="3">
    <source>
        <dbReference type="SAM" id="MobiDB-lite"/>
    </source>
</evidence>
<dbReference type="InterPro" id="IPR000219">
    <property type="entry name" value="DH_dom"/>
</dbReference>
<dbReference type="Gene3D" id="2.30.29.30">
    <property type="entry name" value="Pleckstrin-homology domain (PH domain)/Phosphotyrosine-binding domain (PTB)"/>
    <property type="match status" value="1"/>
</dbReference>
<dbReference type="CDD" id="cd00155">
    <property type="entry name" value="RasGEF"/>
    <property type="match status" value="1"/>
</dbReference>
<dbReference type="InterPro" id="IPR019804">
    <property type="entry name" value="Ras_G-nucl-exch_fac_CS"/>
</dbReference>
<proteinExistence type="predicted"/>
<dbReference type="SUPFAM" id="SSF48366">
    <property type="entry name" value="Ras GEF"/>
    <property type="match status" value="1"/>
</dbReference>
<dbReference type="Gene3D" id="6.10.250.3060">
    <property type="match status" value="1"/>
</dbReference>
<dbReference type="PRINTS" id="PR00620">
    <property type="entry name" value="HISTONEH2A"/>
</dbReference>
<dbReference type="PROSITE" id="PS50010">
    <property type="entry name" value="DH_2"/>
    <property type="match status" value="1"/>
</dbReference>
<evidence type="ECO:0000259" key="4">
    <source>
        <dbReference type="PROSITE" id="PS50003"/>
    </source>
</evidence>
<dbReference type="SMART" id="SM00233">
    <property type="entry name" value="PH"/>
    <property type="match status" value="1"/>
</dbReference>
<feature type="compositionally biased region" description="Low complexity" evidence="3">
    <location>
        <begin position="1243"/>
        <end position="1260"/>
    </location>
</feature>
<dbReference type="PROSITE" id="PS00720">
    <property type="entry name" value="RASGEF"/>
    <property type="match status" value="1"/>
</dbReference>
<evidence type="ECO:0000259" key="6">
    <source>
        <dbReference type="PROSITE" id="PS50010"/>
    </source>
</evidence>
<feature type="domain" description="DH" evidence="6">
    <location>
        <begin position="208"/>
        <end position="394"/>
    </location>
</feature>
<evidence type="ECO:0000259" key="7">
    <source>
        <dbReference type="PROSITE" id="PS50212"/>
    </source>
</evidence>
<evidence type="ECO:0000256" key="2">
    <source>
        <dbReference type="PROSITE-ProRule" id="PRU00168"/>
    </source>
</evidence>
<dbReference type="SMART" id="SM00147">
    <property type="entry name" value="RasGEF"/>
    <property type="match status" value="1"/>
</dbReference>
<evidence type="ECO:0000259" key="5">
    <source>
        <dbReference type="PROSITE" id="PS50009"/>
    </source>
</evidence>
<dbReference type="Gene3D" id="1.10.840.10">
    <property type="entry name" value="Ras guanine-nucleotide exchange factors catalytic domain"/>
    <property type="match status" value="1"/>
</dbReference>
<protein>
    <recommendedName>
        <fullName evidence="10">Protein son of sevenless</fullName>
    </recommendedName>
</protein>
<dbReference type="InterPro" id="IPR002119">
    <property type="entry name" value="Histone_H2A"/>
</dbReference>
<dbReference type="SUPFAM" id="SSF50729">
    <property type="entry name" value="PH domain-like"/>
    <property type="match status" value="1"/>
</dbReference>
<dbReference type="PANTHER" id="PTHR23113:SF363">
    <property type="entry name" value="PROTEIN SON OF SEVENLESS"/>
    <property type="match status" value="1"/>
</dbReference>
<reference evidence="8" key="1">
    <citation type="submission" date="2022-01" db="EMBL/GenBank/DDBJ databases">
        <authorList>
            <person name="King R."/>
        </authorList>
    </citation>
    <scope>NUCLEOTIDE SEQUENCE</scope>
</reference>
<dbReference type="Pfam" id="PF00621">
    <property type="entry name" value="RhoGEF"/>
    <property type="match status" value="1"/>
</dbReference>
<accession>A0A9P0DEP2</accession>
<dbReference type="CDD" id="cd01261">
    <property type="entry name" value="PH_SOS"/>
    <property type="match status" value="1"/>
</dbReference>
<feature type="domain" description="PH" evidence="4">
    <location>
        <begin position="442"/>
        <end position="549"/>
    </location>
</feature>
<dbReference type="GO" id="GO:0005085">
    <property type="term" value="F:guanyl-nucleotide exchange factor activity"/>
    <property type="evidence" value="ECO:0007669"/>
    <property type="project" value="UniProtKB-KW"/>
</dbReference>
<dbReference type="CDD" id="cd22915">
    <property type="entry name" value="HFD_SOS1_rpt2"/>
    <property type="match status" value="1"/>
</dbReference>
<dbReference type="Gene3D" id="1.10.20.10">
    <property type="entry name" value="Histone, subunit A"/>
    <property type="match status" value="1"/>
</dbReference>
<dbReference type="GO" id="GO:0005886">
    <property type="term" value="C:plasma membrane"/>
    <property type="evidence" value="ECO:0007669"/>
    <property type="project" value="TreeGrafter"/>
</dbReference>
<dbReference type="GO" id="GO:0003677">
    <property type="term" value="F:DNA binding"/>
    <property type="evidence" value="ECO:0007669"/>
    <property type="project" value="InterPro"/>
</dbReference>
<dbReference type="PROSITE" id="PS50009">
    <property type="entry name" value="RASGEF_CAT"/>
    <property type="match status" value="1"/>
</dbReference>
<dbReference type="Pfam" id="PF22697">
    <property type="entry name" value="SOS1_NGEF_PH"/>
    <property type="match status" value="1"/>
</dbReference>
<dbReference type="GO" id="GO:0046982">
    <property type="term" value="F:protein heterodimerization activity"/>
    <property type="evidence" value="ECO:0007669"/>
    <property type="project" value="InterPro"/>
</dbReference>
<feature type="region of interest" description="Disordered" evidence="3">
    <location>
        <begin position="1058"/>
        <end position="1077"/>
    </location>
</feature>
<dbReference type="PROSITE" id="PS50212">
    <property type="entry name" value="RASGEF_NTER"/>
    <property type="match status" value="1"/>
</dbReference>
<organism evidence="8 9">
    <name type="scientific">Phaedon cochleariae</name>
    <name type="common">Mustard beetle</name>
    <dbReference type="NCBI Taxonomy" id="80249"/>
    <lineage>
        <taxon>Eukaryota</taxon>
        <taxon>Metazoa</taxon>
        <taxon>Ecdysozoa</taxon>
        <taxon>Arthropoda</taxon>
        <taxon>Hexapoda</taxon>
        <taxon>Insecta</taxon>
        <taxon>Pterygota</taxon>
        <taxon>Neoptera</taxon>
        <taxon>Endopterygota</taxon>
        <taxon>Coleoptera</taxon>
        <taxon>Polyphaga</taxon>
        <taxon>Cucujiformia</taxon>
        <taxon>Chrysomeloidea</taxon>
        <taxon>Chrysomelidae</taxon>
        <taxon>Chrysomelinae</taxon>
        <taxon>Chrysomelini</taxon>
        <taxon>Phaedon</taxon>
    </lineage>
</organism>
<dbReference type="InterPro" id="IPR055251">
    <property type="entry name" value="SOS1_NGEF_PH"/>
</dbReference>
<dbReference type="Pfam" id="PF00618">
    <property type="entry name" value="RasGEF_N"/>
    <property type="match status" value="1"/>
</dbReference>
<feature type="compositionally biased region" description="Basic residues" evidence="3">
    <location>
        <begin position="1294"/>
        <end position="1309"/>
    </location>
</feature>
<dbReference type="InterPro" id="IPR001895">
    <property type="entry name" value="RASGEF_cat_dom"/>
</dbReference>
<feature type="domain" description="Ras-GEF" evidence="5">
    <location>
        <begin position="780"/>
        <end position="1015"/>
    </location>
</feature>
<dbReference type="SMART" id="SM00229">
    <property type="entry name" value="RasGEFN"/>
    <property type="match status" value="1"/>
</dbReference>
<keyword evidence="1 2" id="KW-0344">Guanine-nucleotide releasing factor</keyword>
<dbReference type="FunFam" id="1.10.20.10:FF:000029">
    <property type="entry name" value="son of sevenless homolog 1 isoform X1"/>
    <property type="match status" value="1"/>
</dbReference>
<dbReference type="Gene3D" id="1.20.900.10">
    <property type="entry name" value="Dbl homology (DH) domain"/>
    <property type="match status" value="1"/>
</dbReference>
<dbReference type="Gene3D" id="1.20.870.10">
    <property type="entry name" value="Son of sevenless (SoS) protein Chain: S domain 1"/>
    <property type="match status" value="1"/>
</dbReference>
<dbReference type="InterPro" id="IPR036964">
    <property type="entry name" value="RASGEF_cat_dom_sf"/>
</dbReference>
<reference evidence="8" key="2">
    <citation type="submission" date="2022-10" db="EMBL/GenBank/DDBJ databases">
        <authorList>
            <consortium name="ENA_rothamsted_submissions"/>
            <consortium name="culmorum"/>
            <person name="King R."/>
        </authorList>
    </citation>
    <scope>NUCLEOTIDE SEQUENCE</scope>
</reference>
<dbReference type="InterPro" id="IPR023578">
    <property type="entry name" value="Ras_GEF_dom_sf"/>
</dbReference>
<dbReference type="InterPro" id="IPR000651">
    <property type="entry name" value="Ras-like_Gua-exchang_fac_N"/>
</dbReference>
<dbReference type="InterPro" id="IPR001849">
    <property type="entry name" value="PH_domain"/>
</dbReference>
<dbReference type="CDD" id="cd22914">
    <property type="entry name" value="HFD_SOS1_rpt1"/>
    <property type="match status" value="1"/>
</dbReference>
<gene>
    <name evidence="8" type="ORF">PHAECO_LOCUS2463</name>
</gene>